<evidence type="ECO:0000313" key="2">
    <source>
        <dbReference type="RefSeq" id="XP_013398288.1"/>
    </source>
</evidence>
<accession>A0A1S3IJK0</accession>
<reference evidence="2" key="1">
    <citation type="submission" date="2025-08" db="UniProtKB">
        <authorList>
            <consortium name="RefSeq"/>
        </authorList>
    </citation>
    <scope>IDENTIFICATION</scope>
    <source>
        <tissue evidence="2">Gonads</tissue>
    </source>
</reference>
<dbReference type="RefSeq" id="XP_013398288.1">
    <property type="nucleotide sequence ID" value="XM_013542834.1"/>
</dbReference>
<gene>
    <name evidence="2" type="primary">LOC106164805</name>
</gene>
<dbReference type="GeneID" id="106164805"/>
<proteinExistence type="predicted"/>
<evidence type="ECO:0000313" key="1">
    <source>
        <dbReference type="Proteomes" id="UP000085678"/>
    </source>
</evidence>
<dbReference type="InParanoid" id="A0A1S3IJK0"/>
<name>A0A1S3IJK0_LINAN</name>
<dbReference type="Proteomes" id="UP000085678">
    <property type="component" value="Unplaced"/>
</dbReference>
<dbReference type="KEGG" id="lak:106164805"/>
<sequence length="147" mass="16646">MRWLQWGSVQRDLPWSVYEVAASGKRPASPAMVCLRGGCIGEAASESCQGLSTRWLQWRSIPGIWCFTEMDNPYRTRLWLLSIKLPLTTARKRGPHLHFDQPLVPASPAMVCLRGGSIGEASQEYGVSPRWKILKELDYSDSRWSSH</sequence>
<organism evidence="1 2">
    <name type="scientific">Lingula anatina</name>
    <name type="common">Brachiopod</name>
    <name type="synonym">Lingula unguis</name>
    <dbReference type="NCBI Taxonomy" id="7574"/>
    <lineage>
        <taxon>Eukaryota</taxon>
        <taxon>Metazoa</taxon>
        <taxon>Spiralia</taxon>
        <taxon>Lophotrochozoa</taxon>
        <taxon>Brachiopoda</taxon>
        <taxon>Linguliformea</taxon>
        <taxon>Lingulata</taxon>
        <taxon>Lingulida</taxon>
        <taxon>Linguloidea</taxon>
        <taxon>Lingulidae</taxon>
        <taxon>Lingula</taxon>
    </lineage>
</organism>
<dbReference type="AlphaFoldDB" id="A0A1S3IJK0"/>
<protein>
    <submittedName>
        <fullName evidence="2">Uncharacterized protein LOC106164805</fullName>
    </submittedName>
</protein>
<keyword evidence="1" id="KW-1185">Reference proteome</keyword>